<organism evidence="2 3">
    <name type="scientific">Haloferula chungangensis</name>
    <dbReference type="NCBI Taxonomy" id="1048331"/>
    <lineage>
        <taxon>Bacteria</taxon>
        <taxon>Pseudomonadati</taxon>
        <taxon>Verrucomicrobiota</taxon>
        <taxon>Verrucomicrobiia</taxon>
        <taxon>Verrucomicrobiales</taxon>
        <taxon>Verrucomicrobiaceae</taxon>
        <taxon>Haloferula</taxon>
    </lineage>
</organism>
<dbReference type="Proteomes" id="UP001596472">
    <property type="component" value="Unassembled WGS sequence"/>
</dbReference>
<evidence type="ECO:0000313" key="2">
    <source>
        <dbReference type="EMBL" id="MFC7336974.1"/>
    </source>
</evidence>
<gene>
    <name evidence="2" type="ORF">ACFQY0_07275</name>
</gene>
<protein>
    <recommendedName>
        <fullName evidence="4">Porin</fullName>
    </recommendedName>
</protein>
<dbReference type="RefSeq" id="WP_379710848.1">
    <property type="nucleotide sequence ID" value="NZ_JBHTBS010000003.1"/>
</dbReference>
<name>A0ABW2L3P1_9BACT</name>
<accession>A0ABW2L3P1</accession>
<dbReference type="EMBL" id="JBHTBS010000003">
    <property type="protein sequence ID" value="MFC7336974.1"/>
    <property type="molecule type" value="Genomic_DNA"/>
</dbReference>
<evidence type="ECO:0008006" key="4">
    <source>
        <dbReference type="Google" id="ProtNLM"/>
    </source>
</evidence>
<evidence type="ECO:0000256" key="1">
    <source>
        <dbReference type="SAM" id="SignalP"/>
    </source>
</evidence>
<sequence>MRNYSKTVGALAAASTLVAGYASANEFDGDVHVGYSNMYEFRFFDYGDSLFEAGVDLAYEAGPMTLSAGAWYGSWDTPESIAFPAGGPGFIAGTPSDELDLYAGVGTDFGPLSLELGYIYYCYPSFSGLDTQEVYFSAGVDLFWGMGLGSTAFWDFDQNDGLYVDTAVTKSFEFNECLNLDLAAGFGYADGQGAQRKAVGTGSFGTLDGFQGWYVSAQLPWEFRDGVTLTPYVKYTDADEDLASDIYGNGGQEYIIAGVKLGVAF</sequence>
<feature type="chain" id="PRO_5045299682" description="Porin" evidence="1">
    <location>
        <begin position="25"/>
        <end position="265"/>
    </location>
</feature>
<keyword evidence="1" id="KW-0732">Signal</keyword>
<reference evidence="3" key="1">
    <citation type="journal article" date="2019" name="Int. J. Syst. Evol. Microbiol.">
        <title>The Global Catalogue of Microorganisms (GCM) 10K type strain sequencing project: providing services to taxonomists for standard genome sequencing and annotation.</title>
        <authorList>
            <consortium name="The Broad Institute Genomics Platform"/>
            <consortium name="The Broad Institute Genome Sequencing Center for Infectious Disease"/>
            <person name="Wu L."/>
            <person name="Ma J."/>
        </authorList>
    </citation>
    <scope>NUCLEOTIDE SEQUENCE [LARGE SCALE GENOMIC DNA]</scope>
    <source>
        <strain evidence="3">CGMCC 4.1467</strain>
    </source>
</reference>
<evidence type="ECO:0000313" key="3">
    <source>
        <dbReference type="Proteomes" id="UP001596472"/>
    </source>
</evidence>
<feature type="signal peptide" evidence="1">
    <location>
        <begin position="1"/>
        <end position="24"/>
    </location>
</feature>
<proteinExistence type="predicted"/>
<comment type="caution">
    <text evidence="2">The sequence shown here is derived from an EMBL/GenBank/DDBJ whole genome shotgun (WGS) entry which is preliminary data.</text>
</comment>
<keyword evidence="3" id="KW-1185">Reference proteome</keyword>